<comment type="caution">
    <text evidence="1">The sequence shown here is derived from an EMBL/GenBank/DDBJ whole genome shotgun (WGS) entry which is preliminary data.</text>
</comment>
<name>A0ACB9T8Z9_HOLOL</name>
<protein>
    <submittedName>
        <fullName evidence="1">Retrotransposon gag protein</fullName>
    </submittedName>
</protein>
<reference evidence="1" key="1">
    <citation type="submission" date="2022-04" db="EMBL/GenBank/DDBJ databases">
        <title>Chromosome-scale genome assembly of Holotrichia oblita Faldermann.</title>
        <authorList>
            <person name="Rongchong L."/>
        </authorList>
    </citation>
    <scope>NUCLEOTIDE SEQUENCE</scope>
    <source>
        <strain evidence="1">81SQS9</strain>
    </source>
</reference>
<evidence type="ECO:0000313" key="1">
    <source>
        <dbReference type="EMBL" id="KAI4463165.1"/>
    </source>
</evidence>
<organism evidence="1 2">
    <name type="scientific">Holotrichia oblita</name>
    <name type="common">Chafer beetle</name>
    <dbReference type="NCBI Taxonomy" id="644536"/>
    <lineage>
        <taxon>Eukaryota</taxon>
        <taxon>Metazoa</taxon>
        <taxon>Ecdysozoa</taxon>
        <taxon>Arthropoda</taxon>
        <taxon>Hexapoda</taxon>
        <taxon>Insecta</taxon>
        <taxon>Pterygota</taxon>
        <taxon>Neoptera</taxon>
        <taxon>Endopterygota</taxon>
        <taxon>Coleoptera</taxon>
        <taxon>Polyphaga</taxon>
        <taxon>Scarabaeiformia</taxon>
        <taxon>Scarabaeidae</taxon>
        <taxon>Melolonthinae</taxon>
        <taxon>Holotrichia</taxon>
    </lineage>
</organism>
<keyword evidence="2" id="KW-1185">Reference proteome</keyword>
<dbReference type="Proteomes" id="UP001056778">
    <property type="component" value="Chromosome 4"/>
</dbReference>
<evidence type="ECO:0000313" key="2">
    <source>
        <dbReference type="Proteomes" id="UP001056778"/>
    </source>
</evidence>
<sequence>MARLNIEPNHLHKDELSFELSIRGIKTSESQTVDKLRKCLRPLLRLENQQQSFHYPKIDVDVDNELDILKQKSAGFKTLLANTAVDKPCLSLRTRIHHCINRINYLDVSVLSAEQVQLRSVVLVDFLEALDTLDSADNIVSFDKLVISSEKLDQSNCDVNSTASYVEQPDSSPKLHKTGKFPVRKWNVKFTGDTKGFSVHTFLERVNELMVARNVSETELLESAIDLFDGKALMWFRSNRERFTDWKSLSELLIKHYEPPDYQSRLFQDILSRTQDTSESFVDYFTCMDDQPDSDDYSTDEYKRKRGEEGAFFKKSAKIPRTPSKSKDKAEEKTRADEKMDRMLEMMENMTKEVALIRTEQREFNEKLRRLKDENETLKKENEKIKEESVQTKKVLVDLQTRIEFLEKEKRRNNLIISGLKIETEKTEERKAEINGFIRRELNVGVSIKTVAKLGEKTYLIALENTEEKLAIMKNKNKLRHMKGNKVYINNDQTIQEREIQKFIRDRAREERQRGKSVIVKYQRLIIDGKQWKWNTNRDALEPVKDTQTPKSTN</sequence>
<proteinExistence type="predicted"/>
<dbReference type="EMBL" id="CM043018">
    <property type="protein sequence ID" value="KAI4463165.1"/>
    <property type="molecule type" value="Genomic_DNA"/>
</dbReference>
<gene>
    <name evidence="1" type="ORF">MML48_4g00007258</name>
</gene>
<accession>A0ACB9T8Z9</accession>